<evidence type="ECO:0000259" key="4">
    <source>
        <dbReference type="Pfam" id="PF00370"/>
    </source>
</evidence>
<dbReference type="Gene3D" id="3.30.420.40">
    <property type="match status" value="1"/>
</dbReference>
<feature type="domain" description="Carbohydrate kinase FGGY N-terminal" evidence="4">
    <location>
        <begin position="3"/>
        <end position="274"/>
    </location>
</feature>
<dbReference type="AlphaFoldDB" id="A0A8H7PVM6"/>
<evidence type="ECO:0000256" key="2">
    <source>
        <dbReference type="ARBA" id="ARBA00022679"/>
    </source>
</evidence>
<dbReference type="NCBIfam" id="TIGR01315">
    <property type="entry name" value="5C_CHO_kinase"/>
    <property type="match status" value="1"/>
</dbReference>
<dbReference type="GO" id="GO:0019321">
    <property type="term" value="P:pentose metabolic process"/>
    <property type="evidence" value="ECO:0007669"/>
    <property type="project" value="TreeGrafter"/>
</dbReference>
<proteinExistence type="inferred from homology"/>
<dbReference type="InterPro" id="IPR043129">
    <property type="entry name" value="ATPase_NBD"/>
</dbReference>
<sequence>MKYFVGIDVGTGSARACVIDSQGDVLGLHVEATKTWNPRHEIYEQSTENIWTCICKSVKEAVAKSGIKPEDIQGVGFDATCSLTITDKNGAPLSVDPESGFNEHERNIILWADHRAIAQANRINATEHKVLQYVGKTISPEMEIPKTLWLSENMPQEKFEQIGHIFDLPDYLTFRATGSLARSTCSVTCKCSFVPLGIEDSKGWNEDYFRAIGLGQMADEGFKRLGGIPGETGVYHHAGEPVGNGLNKQAAQDLGLIEGTPVGSAVIDAYAGAIATLGASSSREEAHEMASRPLKESLLHLGANRLAIICGTSSCHIAMAPEAIFVPGVWGPYKSVLLPDMWCAEGGQSSTGQLIDHILNKHPAIEEAKQMAKERDTNVYAFLNTYLEEKKQKHNFKYLEELVSQLHIYPDFHGNRSPLADPTLRGVIVGNSLDASVDDLAVKYLATLQAISCQTRHIIESLNSCGYTIDTLCLSGGLCKNPIFVQLHADITGCKVILPKSIEGAVVIGAGFLGARAAGLSDNLWDVMIKLGQAGDVVTPSEDSHIKTLNERRYKVFKLMLEDQRRYRRIMAGEE</sequence>
<dbReference type="InterPro" id="IPR018484">
    <property type="entry name" value="FGGY_N"/>
</dbReference>
<dbReference type="Pfam" id="PF02782">
    <property type="entry name" value="FGGY_C"/>
    <property type="match status" value="1"/>
</dbReference>
<keyword evidence="7" id="KW-1185">Reference proteome</keyword>
<evidence type="ECO:0000256" key="1">
    <source>
        <dbReference type="ARBA" id="ARBA00009156"/>
    </source>
</evidence>
<reference evidence="6" key="1">
    <citation type="submission" date="2020-12" db="EMBL/GenBank/DDBJ databases">
        <title>Metabolic potential, ecology and presence of endohyphal bacteria is reflected in genomic diversity of Mucoromycotina.</title>
        <authorList>
            <person name="Muszewska A."/>
            <person name="Okrasinska A."/>
            <person name="Steczkiewicz K."/>
            <person name="Drgas O."/>
            <person name="Orlowska M."/>
            <person name="Perlinska-Lenart U."/>
            <person name="Aleksandrzak-Piekarczyk T."/>
            <person name="Szatraj K."/>
            <person name="Zielenkiewicz U."/>
            <person name="Pilsyk S."/>
            <person name="Malc E."/>
            <person name="Mieczkowski P."/>
            <person name="Kruszewska J.S."/>
            <person name="Biernat P."/>
            <person name="Pawlowska J."/>
        </authorList>
    </citation>
    <scope>NUCLEOTIDE SEQUENCE</scope>
    <source>
        <strain evidence="6">WA0000067209</strain>
    </source>
</reference>
<dbReference type="OrthoDB" id="203824at2759"/>
<evidence type="ECO:0000313" key="7">
    <source>
        <dbReference type="Proteomes" id="UP000654370"/>
    </source>
</evidence>
<dbReference type="SUPFAM" id="SSF53067">
    <property type="entry name" value="Actin-like ATPase domain"/>
    <property type="match status" value="2"/>
</dbReference>
<dbReference type="InterPro" id="IPR000577">
    <property type="entry name" value="Carb_kinase_FGGY"/>
</dbReference>
<dbReference type="CDD" id="cd07782">
    <property type="entry name" value="ASKHA_NBD_FGGY_D-RBK"/>
    <property type="match status" value="1"/>
</dbReference>
<keyword evidence="3" id="KW-0418">Kinase</keyword>
<evidence type="ECO:0000256" key="3">
    <source>
        <dbReference type="ARBA" id="ARBA00022777"/>
    </source>
</evidence>
<keyword evidence="2" id="KW-0808">Transferase</keyword>
<dbReference type="PIRSF" id="PIRSF000538">
    <property type="entry name" value="GlpK"/>
    <property type="match status" value="1"/>
</dbReference>
<dbReference type="PANTHER" id="PTHR43435">
    <property type="entry name" value="RIBULOKINASE"/>
    <property type="match status" value="1"/>
</dbReference>
<dbReference type="Gene3D" id="1.20.58.2240">
    <property type="match status" value="1"/>
</dbReference>
<dbReference type="Pfam" id="PF00370">
    <property type="entry name" value="FGGY_N"/>
    <property type="match status" value="1"/>
</dbReference>
<dbReference type="Proteomes" id="UP000654370">
    <property type="component" value="Unassembled WGS sequence"/>
</dbReference>
<name>A0A8H7PVM6_MORIS</name>
<organism evidence="6 7">
    <name type="scientific">Mortierella isabellina</name>
    <name type="common">Filamentous fungus</name>
    <name type="synonym">Umbelopsis isabellina</name>
    <dbReference type="NCBI Taxonomy" id="91625"/>
    <lineage>
        <taxon>Eukaryota</taxon>
        <taxon>Fungi</taxon>
        <taxon>Fungi incertae sedis</taxon>
        <taxon>Mucoromycota</taxon>
        <taxon>Mucoromycotina</taxon>
        <taxon>Umbelopsidomycetes</taxon>
        <taxon>Umbelopsidales</taxon>
        <taxon>Umbelopsidaceae</taxon>
        <taxon>Umbelopsis</taxon>
    </lineage>
</organism>
<comment type="similarity">
    <text evidence="1">Belongs to the FGGY kinase family.</text>
</comment>
<dbReference type="InterPro" id="IPR006003">
    <property type="entry name" value="FGGY_RbtK-like"/>
</dbReference>
<protein>
    <submittedName>
        <fullName evidence="6">Uncharacterized protein</fullName>
    </submittedName>
</protein>
<evidence type="ECO:0000259" key="5">
    <source>
        <dbReference type="Pfam" id="PF02782"/>
    </source>
</evidence>
<dbReference type="InterPro" id="IPR018485">
    <property type="entry name" value="FGGY_C"/>
</dbReference>
<feature type="domain" description="Carbohydrate kinase FGGY C-terminal" evidence="5">
    <location>
        <begin position="306"/>
        <end position="518"/>
    </location>
</feature>
<evidence type="ECO:0000313" key="6">
    <source>
        <dbReference type="EMBL" id="KAG2181068.1"/>
    </source>
</evidence>
<comment type="caution">
    <text evidence="6">The sequence shown here is derived from an EMBL/GenBank/DDBJ whole genome shotgun (WGS) entry which is preliminary data.</text>
</comment>
<accession>A0A8H7PVM6</accession>
<dbReference type="EMBL" id="JAEPQZ010000005">
    <property type="protein sequence ID" value="KAG2181068.1"/>
    <property type="molecule type" value="Genomic_DNA"/>
</dbReference>
<dbReference type="GO" id="GO:0019150">
    <property type="term" value="F:D-ribulokinase activity"/>
    <property type="evidence" value="ECO:0007669"/>
    <property type="project" value="TreeGrafter"/>
</dbReference>
<dbReference type="PANTHER" id="PTHR43435:SF4">
    <property type="entry name" value="FGGY CARBOHYDRATE KINASE DOMAIN-CONTAINING PROTEIN"/>
    <property type="match status" value="1"/>
</dbReference>
<dbReference type="GO" id="GO:0005737">
    <property type="term" value="C:cytoplasm"/>
    <property type="evidence" value="ECO:0007669"/>
    <property type="project" value="TreeGrafter"/>
</dbReference>
<gene>
    <name evidence="6" type="ORF">INT43_008650</name>
</gene>